<name>A0A5E7GLW6_PSEFL</name>
<evidence type="ECO:0000313" key="1">
    <source>
        <dbReference type="EMBL" id="VVO51862.1"/>
    </source>
</evidence>
<gene>
    <name evidence="1" type="ORF">PS880_00348</name>
</gene>
<dbReference type="RefSeq" id="WP_150778347.1">
    <property type="nucleotide sequence ID" value="NZ_CABVIH010000001.1"/>
</dbReference>
<dbReference type="AlphaFoldDB" id="A0A5E7GLW6"/>
<accession>A0A5E7GLW6</accession>
<sequence>MTHTDIDFVVLRPTSKRLRDAIIAEPKKWLGSEIMKTTTPAHDAIQHAENELWVGLLGLLQQNR</sequence>
<dbReference type="EMBL" id="CABVIH010000001">
    <property type="protein sequence ID" value="VVO51862.1"/>
    <property type="molecule type" value="Genomic_DNA"/>
</dbReference>
<protein>
    <submittedName>
        <fullName evidence="1">Uncharacterized protein</fullName>
    </submittedName>
</protein>
<organism evidence="1 2">
    <name type="scientific">Pseudomonas fluorescens</name>
    <dbReference type="NCBI Taxonomy" id="294"/>
    <lineage>
        <taxon>Bacteria</taxon>
        <taxon>Pseudomonadati</taxon>
        <taxon>Pseudomonadota</taxon>
        <taxon>Gammaproteobacteria</taxon>
        <taxon>Pseudomonadales</taxon>
        <taxon>Pseudomonadaceae</taxon>
        <taxon>Pseudomonas</taxon>
    </lineage>
</organism>
<proteinExistence type="predicted"/>
<reference evidence="1 2" key="1">
    <citation type="submission" date="2019-09" db="EMBL/GenBank/DDBJ databases">
        <authorList>
            <person name="Chandra G."/>
            <person name="Truman W A."/>
        </authorList>
    </citation>
    <scope>NUCLEOTIDE SEQUENCE [LARGE SCALE GENOMIC DNA]</scope>
    <source>
        <strain evidence="1">PS880</strain>
    </source>
</reference>
<evidence type="ECO:0000313" key="2">
    <source>
        <dbReference type="Proteomes" id="UP000375525"/>
    </source>
</evidence>
<dbReference type="Proteomes" id="UP000375525">
    <property type="component" value="Unassembled WGS sequence"/>
</dbReference>